<organism evidence="1 2">
    <name type="scientific">Paenibacillus odorifer</name>
    <dbReference type="NCBI Taxonomy" id="189426"/>
    <lineage>
        <taxon>Bacteria</taxon>
        <taxon>Bacillati</taxon>
        <taxon>Bacillota</taxon>
        <taxon>Bacilli</taxon>
        <taxon>Bacillales</taxon>
        <taxon>Paenibacillaceae</taxon>
        <taxon>Paenibacillus</taxon>
    </lineage>
</organism>
<comment type="caution">
    <text evidence="1">The sequence shown here is derived from an EMBL/GenBank/DDBJ whole genome shotgun (WGS) entry which is preliminary data.</text>
</comment>
<protein>
    <submittedName>
        <fullName evidence="1">AAA family ATPase</fullName>
    </submittedName>
</protein>
<dbReference type="SUPFAM" id="SSF52540">
    <property type="entry name" value="P-loop containing nucleoside triphosphate hydrolases"/>
    <property type="match status" value="1"/>
</dbReference>
<dbReference type="EMBL" id="MPTW01000010">
    <property type="protein sequence ID" value="OME68016.1"/>
    <property type="molecule type" value="Genomic_DNA"/>
</dbReference>
<proteinExistence type="predicted"/>
<dbReference type="Proteomes" id="UP000187425">
    <property type="component" value="Unassembled WGS sequence"/>
</dbReference>
<sequence>MNRILVIGSAGSGKSTLSRKLHYILDLPVVHLDTYYWNADWVPKPNEEWNNIVEQFINEEHWIMDGNYSRTMDIRINKADLIIFLDMPRLLCIYRIIKRRIIYHKKSRPDMNQECPEKLDWDFVKWVWNYRKKGRVNTIKKLEQIKGRKEVVILRTRKEMDEFIGKVEKEGAGLG</sequence>
<dbReference type="RefSeq" id="WP_076285390.1">
    <property type="nucleotide sequence ID" value="NZ_MPTW01000010.1"/>
</dbReference>
<reference evidence="1 2" key="1">
    <citation type="submission" date="2016-11" db="EMBL/GenBank/DDBJ databases">
        <title>Paenibacillus species isolates.</title>
        <authorList>
            <person name="Beno S.M."/>
        </authorList>
    </citation>
    <scope>NUCLEOTIDE SEQUENCE [LARGE SCALE GENOMIC DNA]</scope>
    <source>
        <strain evidence="1 2">FSL H7-0443</strain>
    </source>
</reference>
<dbReference type="AlphaFoldDB" id="A0A1R0ZDY9"/>
<dbReference type="PANTHER" id="PTHR37816">
    <property type="entry name" value="YALI0E33011P"/>
    <property type="match status" value="1"/>
</dbReference>
<evidence type="ECO:0000313" key="2">
    <source>
        <dbReference type="Proteomes" id="UP000187425"/>
    </source>
</evidence>
<dbReference type="InterPro" id="IPR052922">
    <property type="entry name" value="Cytidylate_Kinase-2"/>
</dbReference>
<accession>A0A1R0ZDY9</accession>
<dbReference type="OrthoDB" id="1201990at2"/>
<name>A0A1R0ZDY9_9BACL</name>
<dbReference type="PANTHER" id="PTHR37816:SF3">
    <property type="entry name" value="MODULATES DNA TOPOLOGY"/>
    <property type="match status" value="1"/>
</dbReference>
<dbReference type="InterPro" id="IPR027417">
    <property type="entry name" value="P-loop_NTPase"/>
</dbReference>
<dbReference type="NCBIfam" id="NF005994">
    <property type="entry name" value="PRK08118.1"/>
    <property type="match status" value="1"/>
</dbReference>
<evidence type="ECO:0000313" key="1">
    <source>
        <dbReference type="EMBL" id="OME68016.1"/>
    </source>
</evidence>
<gene>
    <name evidence="1" type="ORF">BSK65_17995</name>
</gene>
<dbReference type="Gene3D" id="3.40.50.300">
    <property type="entry name" value="P-loop containing nucleotide triphosphate hydrolases"/>
    <property type="match status" value="1"/>
</dbReference>